<gene>
    <name evidence="1" type="ORF">PUMCH_004281</name>
</gene>
<evidence type="ECO:0000313" key="2">
    <source>
        <dbReference type="Proteomes" id="UP001338582"/>
    </source>
</evidence>
<dbReference type="EMBL" id="CP138898">
    <property type="protein sequence ID" value="WPK26913.1"/>
    <property type="molecule type" value="Genomic_DNA"/>
</dbReference>
<evidence type="ECO:0000313" key="1">
    <source>
        <dbReference type="EMBL" id="WPK26913.1"/>
    </source>
</evidence>
<proteinExistence type="predicted"/>
<dbReference type="AlphaFoldDB" id="A0AAX4HEJ5"/>
<reference evidence="1 2" key="1">
    <citation type="submission" date="2023-10" db="EMBL/GenBank/DDBJ databases">
        <title>Draft Genome Sequence of Candida saopaulonensis from a very Premature Infant with Sepsis.</title>
        <authorList>
            <person name="Ning Y."/>
            <person name="Dai R."/>
            <person name="Xiao M."/>
            <person name="Xu Y."/>
            <person name="Yan Q."/>
            <person name="Zhang L."/>
        </authorList>
    </citation>
    <scope>NUCLEOTIDE SEQUENCE [LARGE SCALE GENOMIC DNA]</scope>
    <source>
        <strain evidence="1 2">19XY460</strain>
    </source>
</reference>
<protein>
    <submittedName>
        <fullName evidence="1">Uncharacterized protein</fullName>
    </submittedName>
</protein>
<accession>A0AAX4HEJ5</accession>
<sequence length="169" mass="19204">MTFSHLNCLSANVTFDPRFVLGSCSPALICSHMRKSQMGAQPPYWAPECTRKTEWTEAKTVKNRHFLQIRTTQTLAPTQITSCPDDRTRPWAVKPSLAPIRKVIQITVVRCCRQTLHRHIANVLCLQCPTPSGLLHPACLFRTCVSPALHTPFFFLYVHCVFAYHLINV</sequence>
<name>A0AAX4HEJ5_9ASCO</name>
<dbReference type="GeneID" id="88175342"/>
<dbReference type="RefSeq" id="XP_062879292.1">
    <property type="nucleotide sequence ID" value="XM_063023222.1"/>
</dbReference>
<dbReference type="Proteomes" id="UP001338582">
    <property type="component" value="Chromosome 5"/>
</dbReference>
<organism evidence="1 2">
    <name type="scientific">Australozyma saopauloensis</name>
    <dbReference type="NCBI Taxonomy" id="291208"/>
    <lineage>
        <taxon>Eukaryota</taxon>
        <taxon>Fungi</taxon>
        <taxon>Dikarya</taxon>
        <taxon>Ascomycota</taxon>
        <taxon>Saccharomycotina</taxon>
        <taxon>Pichiomycetes</taxon>
        <taxon>Metschnikowiaceae</taxon>
        <taxon>Australozyma</taxon>
    </lineage>
</organism>
<keyword evidence="2" id="KW-1185">Reference proteome</keyword>
<dbReference type="KEGG" id="asau:88175342"/>